<dbReference type="InterPro" id="IPR020557">
    <property type="entry name" value="Fumarate_lyase_CS"/>
</dbReference>
<dbReference type="GO" id="GO:0042803">
    <property type="term" value="F:protein homodimerization activity"/>
    <property type="evidence" value="ECO:0007669"/>
    <property type="project" value="UniProtKB-ARBA"/>
</dbReference>
<comment type="similarity">
    <text evidence="4 12">Belongs to the class-I fumarase family.</text>
</comment>
<evidence type="ECO:0000256" key="5">
    <source>
        <dbReference type="ARBA" id="ARBA00011738"/>
    </source>
</evidence>
<keyword evidence="9 12" id="KW-0408">Iron</keyword>
<protein>
    <recommendedName>
        <fullName evidence="12">Fumarate hydratase class I</fullName>
        <ecNumber evidence="12">4.2.1.2</ecNumber>
    </recommendedName>
</protein>
<proteinExistence type="inferred from homology"/>
<dbReference type="GO" id="GO:0051539">
    <property type="term" value="F:4 iron, 4 sulfur cluster binding"/>
    <property type="evidence" value="ECO:0007669"/>
    <property type="project" value="UniProtKB-UniRule"/>
</dbReference>
<dbReference type="PROSITE" id="PS00163">
    <property type="entry name" value="FUMARATE_LYASES"/>
    <property type="match status" value="1"/>
</dbReference>
<dbReference type="NCBIfam" id="TIGR00722">
    <property type="entry name" value="ttdA_fumA_fumB"/>
    <property type="match status" value="1"/>
</dbReference>
<evidence type="ECO:0000313" key="15">
    <source>
        <dbReference type="EMBL" id="GFE37505.1"/>
    </source>
</evidence>
<evidence type="ECO:0000256" key="8">
    <source>
        <dbReference type="ARBA" id="ARBA00022723"/>
    </source>
</evidence>
<dbReference type="Pfam" id="PF05681">
    <property type="entry name" value="Fumerase"/>
    <property type="match status" value="1"/>
</dbReference>
<dbReference type="PANTHER" id="PTHR30389">
    <property type="entry name" value="FUMARATE HYDRATASE-RELATED"/>
    <property type="match status" value="1"/>
</dbReference>
<keyword evidence="6 12" id="KW-0004">4Fe-4S</keyword>
<keyword evidence="10 12" id="KW-0411">Iron-sulfur</keyword>
<name>A0A640UT34_9ACTN</name>
<comment type="pathway">
    <text evidence="3">Carbohydrate metabolism; tricarboxylic acid cycle; (S)-malate from fumarate: step 1/1.</text>
</comment>
<dbReference type="AlphaFoldDB" id="A0A640UT34"/>
<dbReference type="Pfam" id="PF05683">
    <property type="entry name" value="Fumerase_C"/>
    <property type="match status" value="1"/>
</dbReference>
<dbReference type="InterPro" id="IPR004646">
    <property type="entry name" value="Fe-S_hydro-lyase_TtdA-typ_cat"/>
</dbReference>
<dbReference type="SUPFAM" id="SSF117457">
    <property type="entry name" value="FumA C-terminal domain-like"/>
    <property type="match status" value="1"/>
</dbReference>
<dbReference type="EC" id="4.2.1.2" evidence="12"/>
<comment type="caution">
    <text evidence="15">The sequence shown here is derived from an EMBL/GenBank/DDBJ whole genome shotgun (WGS) entry which is preliminary data.</text>
</comment>
<evidence type="ECO:0000256" key="7">
    <source>
        <dbReference type="ARBA" id="ARBA00022532"/>
    </source>
</evidence>
<dbReference type="GO" id="GO:0004333">
    <property type="term" value="F:fumarate hydratase activity"/>
    <property type="evidence" value="ECO:0007669"/>
    <property type="project" value="UniProtKB-UniRule"/>
</dbReference>
<comment type="cofactor">
    <cofactor evidence="2 12">
        <name>[4Fe-4S] cluster</name>
        <dbReference type="ChEBI" id="CHEBI:49883"/>
    </cofactor>
</comment>
<comment type="subunit">
    <text evidence="5 12">Homodimer.</text>
</comment>
<dbReference type="Proteomes" id="UP000431826">
    <property type="component" value="Unassembled WGS sequence"/>
</dbReference>
<accession>A0A640UT34</accession>
<evidence type="ECO:0000256" key="3">
    <source>
        <dbReference type="ARBA" id="ARBA00004859"/>
    </source>
</evidence>
<dbReference type="GO" id="GO:0006099">
    <property type="term" value="P:tricarboxylic acid cycle"/>
    <property type="evidence" value="ECO:0007669"/>
    <property type="project" value="UniProtKB-KW"/>
</dbReference>
<keyword evidence="8 12" id="KW-0479">Metal-binding</keyword>
<dbReference type="EMBL" id="BLIR01000001">
    <property type="protein sequence ID" value="GFE37505.1"/>
    <property type="molecule type" value="Genomic_DNA"/>
</dbReference>
<dbReference type="Gene3D" id="3.20.130.10">
    <property type="entry name" value="Fe-S hydro-lyase, tartrate dehydratase beta-type, catalytic domain"/>
    <property type="match status" value="1"/>
</dbReference>
<dbReference type="InterPro" id="IPR011167">
    <property type="entry name" value="Fe_dep_fumarate_hydratase"/>
</dbReference>
<keyword evidence="11 12" id="KW-0456">Lyase</keyword>
<feature type="domain" description="Fe-S hydro-lyase tartrate dehydratase beta-type catalytic" evidence="14">
    <location>
        <begin position="330"/>
        <end position="541"/>
    </location>
</feature>
<evidence type="ECO:0000256" key="2">
    <source>
        <dbReference type="ARBA" id="ARBA00001966"/>
    </source>
</evidence>
<evidence type="ECO:0000256" key="12">
    <source>
        <dbReference type="PIRNR" id="PIRNR001394"/>
    </source>
</evidence>
<dbReference type="FunFam" id="3.20.130.10:FF:000001">
    <property type="entry name" value="Fumarate hydratase class I"/>
    <property type="match status" value="1"/>
</dbReference>
<dbReference type="PIRSF" id="PIRSF001394">
    <property type="entry name" value="Fe_dep_fumar_hy"/>
    <property type="match status" value="1"/>
</dbReference>
<evidence type="ECO:0000256" key="6">
    <source>
        <dbReference type="ARBA" id="ARBA00022485"/>
    </source>
</evidence>
<evidence type="ECO:0000256" key="1">
    <source>
        <dbReference type="ARBA" id="ARBA00000929"/>
    </source>
</evidence>
<gene>
    <name evidence="15" type="ORF">Stube_21780</name>
</gene>
<dbReference type="GO" id="GO:0046872">
    <property type="term" value="F:metal ion binding"/>
    <property type="evidence" value="ECO:0007669"/>
    <property type="project" value="UniProtKB-UniRule"/>
</dbReference>
<dbReference type="InterPro" id="IPR036660">
    <property type="entry name" value="Fe-S_hydroAse_TtdB_cat_sf"/>
</dbReference>
<dbReference type="InterPro" id="IPR004647">
    <property type="entry name" value="Fe-S_hydro-lyase_TtdB-typ_cat"/>
</dbReference>
<dbReference type="GeneID" id="96283314"/>
<dbReference type="NCBIfam" id="TIGR00723">
    <property type="entry name" value="ttdB_fumA_fumB"/>
    <property type="match status" value="1"/>
</dbReference>
<comment type="function">
    <text evidence="12">Catalyzes the reversible hydration of fumarate to (S)-malate.</text>
</comment>
<evidence type="ECO:0000259" key="14">
    <source>
        <dbReference type="Pfam" id="PF05683"/>
    </source>
</evidence>
<keyword evidence="7" id="KW-0816">Tricarboxylic acid cycle</keyword>
<evidence type="ECO:0000256" key="10">
    <source>
        <dbReference type="ARBA" id="ARBA00023014"/>
    </source>
</evidence>
<feature type="domain" description="Fe-S hydro-lyase tartrate dehydratase alpha-type catalytic" evidence="13">
    <location>
        <begin position="48"/>
        <end position="324"/>
    </location>
</feature>
<sequence>MPEFAYTDLLPVGEDNTPYRLVTSEGVSTFEADGRTFLKVEPEALRKLAAEAMHDISHYLRPAHLAQLRKILDDPEASANDRFVALDLLKNANIAAAGVLPMCQDTGTAIVMGKRGQHVLTQGGDEEALSRGIYDAYTQLNLRYSQMAPLTMWDEKNTGSNLPAQIELYATDGGAYKFLFMAKGGGSANKSFLFQETKAVLNEGSMMKFLEQKIRSLGTAACPPYHLAIVVGGTSAEYAMKTAKYASAHYLDELPAEGSPTGHGFRDKELEEKVFELTQKIGIGAQFGGKYFCHDVRVVRLPRHGASCPVAIAVSCSADRQAVAKITAEGVFLEQLETDPARFLPETTDDELTEGAGADLDAVAIDLNRPMDDVLAELTKHPVKTRLSLTGTLVVARDIAHAKIKERLDAGEEMPEYLKNHPVYYAGPAKTPEGYASGSFGPTTAGRMDAYVEQFQAAGGSKIMLAKGNRSQQVTEACGTHGGFYLGSIGGPAARLAQDCIKKVEVLEYEELGMEAVWKIEVEDFPAFIVVDDKGNDFFQDPAPAPTFTSIPVRSGS</sequence>
<dbReference type="RefSeq" id="WP_159743558.1">
    <property type="nucleotide sequence ID" value="NZ_BLIR01000001.1"/>
</dbReference>
<organism evidence="15 16">
    <name type="scientific">Streptomyces tubercidicus</name>
    <dbReference type="NCBI Taxonomy" id="47759"/>
    <lineage>
        <taxon>Bacteria</taxon>
        <taxon>Bacillati</taxon>
        <taxon>Actinomycetota</taxon>
        <taxon>Actinomycetes</taxon>
        <taxon>Kitasatosporales</taxon>
        <taxon>Streptomycetaceae</taxon>
        <taxon>Streptomyces</taxon>
    </lineage>
</organism>
<evidence type="ECO:0000313" key="16">
    <source>
        <dbReference type="Proteomes" id="UP000431826"/>
    </source>
</evidence>
<dbReference type="PANTHER" id="PTHR30389:SF0">
    <property type="entry name" value="FUMARATE HYDRATASE CLASS I, AEROBIC"/>
    <property type="match status" value="1"/>
</dbReference>
<keyword evidence="16" id="KW-1185">Reference proteome</keyword>
<reference evidence="15 16" key="1">
    <citation type="submission" date="2019-12" db="EMBL/GenBank/DDBJ databases">
        <title>Whole genome shotgun sequence of Streptomyces tubercidicus NBRC 13090.</title>
        <authorList>
            <person name="Ichikawa N."/>
            <person name="Kimura A."/>
            <person name="Kitahashi Y."/>
            <person name="Komaki H."/>
            <person name="Tamura T."/>
        </authorList>
    </citation>
    <scope>NUCLEOTIDE SEQUENCE [LARGE SCALE GENOMIC DNA]</scope>
    <source>
        <strain evidence="15 16">NBRC 13090</strain>
    </source>
</reference>
<evidence type="ECO:0000256" key="4">
    <source>
        <dbReference type="ARBA" id="ARBA00008876"/>
    </source>
</evidence>
<evidence type="ECO:0000259" key="13">
    <source>
        <dbReference type="Pfam" id="PF05681"/>
    </source>
</evidence>
<dbReference type="OrthoDB" id="9798978at2"/>
<evidence type="ECO:0000256" key="9">
    <source>
        <dbReference type="ARBA" id="ARBA00023004"/>
    </source>
</evidence>
<comment type="catalytic activity">
    <reaction evidence="1 12">
        <text>(S)-malate = fumarate + H2O</text>
        <dbReference type="Rhea" id="RHEA:12460"/>
        <dbReference type="ChEBI" id="CHEBI:15377"/>
        <dbReference type="ChEBI" id="CHEBI:15589"/>
        <dbReference type="ChEBI" id="CHEBI:29806"/>
        <dbReference type="EC" id="4.2.1.2"/>
    </reaction>
</comment>
<dbReference type="InterPro" id="IPR051208">
    <property type="entry name" value="Class-I_Fumarase/Tartrate_DH"/>
</dbReference>
<evidence type="ECO:0000256" key="11">
    <source>
        <dbReference type="ARBA" id="ARBA00023239"/>
    </source>
</evidence>